<name>A0A6A5V8A1_9PLEO</name>
<accession>A0A6A5V8A1</accession>
<sequence length="188" mass="20911">MCCLLTMALVFLTFSALFIAPVLSQVPAGSFCAHLKTVIGHNLMDGIWLPCKEKYIVSNVTNYHYLDINASTTCTFYDELNCDLSAGGAYQCVKSPQRIEEAATEELERDLPDSVESPEATSQHVPAPLCGHLTKPGGKPISTPLYCGRTCNDYNMPKEFAYLTVYPGRHCDFYKYVETYMNSGLDEH</sequence>
<dbReference type="EMBL" id="ML976684">
    <property type="protein sequence ID" value="KAF1972910.1"/>
    <property type="molecule type" value="Genomic_DNA"/>
</dbReference>
<organism evidence="2 3">
    <name type="scientific">Bimuria novae-zelandiae CBS 107.79</name>
    <dbReference type="NCBI Taxonomy" id="1447943"/>
    <lineage>
        <taxon>Eukaryota</taxon>
        <taxon>Fungi</taxon>
        <taxon>Dikarya</taxon>
        <taxon>Ascomycota</taxon>
        <taxon>Pezizomycotina</taxon>
        <taxon>Dothideomycetes</taxon>
        <taxon>Pleosporomycetidae</taxon>
        <taxon>Pleosporales</taxon>
        <taxon>Massarineae</taxon>
        <taxon>Didymosphaeriaceae</taxon>
        <taxon>Bimuria</taxon>
    </lineage>
</organism>
<proteinExistence type="predicted"/>
<reference evidence="2" key="1">
    <citation type="journal article" date="2020" name="Stud. Mycol.">
        <title>101 Dothideomycetes genomes: a test case for predicting lifestyles and emergence of pathogens.</title>
        <authorList>
            <person name="Haridas S."/>
            <person name="Albert R."/>
            <person name="Binder M."/>
            <person name="Bloem J."/>
            <person name="Labutti K."/>
            <person name="Salamov A."/>
            <person name="Andreopoulos B."/>
            <person name="Baker S."/>
            <person name="Barry K."/>
            <person name="Bills G."/>
            <person name="Bluhm B."/>
            <person name="Cannon C."/>
            <person name="Castanera R."/>
            <person name="Culley D."/>
            <person name="Daum C."/>
            <person name="Ezra D."/>
            <person name="Gonzalez J."/>
            <person name="Henrissat B."/>
            <person name="Kuo A."/>
            <person name="Liang C."/>
            <person name="Lipzen A."/>
            <person name="Lutzoni F."/>
            <person name="Magnuson J."/>
            <person name="Mondo S."/>
            <person name="Nolan M."/>
            <person name="Ohm R."/>
            <person name="Pangilinan J."/>
            <person name="Park H.-J."/>
            <person name="Ramirez L."/>
            <person name="Alfaro M."/>
            <person name="Sun H."/>
            <person name="Tritt A."/>
            <person name="Yoshinaga Y."/>
            <person name="Zwiers L.-H."/>
            <person name="Turgeon B."/>
            <person name="Goodwin S."/>
            <person name="Spatafora J."/>
            <person name="Crous P."/>
            <person name="Grigoriev I."/>
        </authorList>
    </citation>
    <scope>NUCLEOTIDE SEQUENCE</scope>
    <source>
        <strain evidence="2">CBS 107.79</strain>
    </source>
</reference>
<feature type="signal peptide" evidence="1">
    <location>
        <begin position="1"/>
        <end position="24"/>
    </location>
</feature>
<keyword evidence="1" id="KW-0732">Signal</keyword>
<dbReference type="Proteomes" id="UP000800036">
    <property type="component" value="Unassembled WGS sequence"/>
</dbReference>
<protein>
    <submittedName>
        <fullName evidence="2">Uncharacterized protein</fullName>
    </submittedName>
</protein>
<gene>
    <name evidence="2" type="ORF">BU23DRAFT_568743</name>
</gene>
<evidence type="ECO:0000313" key="2">
    <source>
        <dbReference type="EMBL" id="KAF1972910.1"/>
    </source>
</evidence>
<evidence type="ECO:0000256" key="1">
    <source>
        <dbReference type="SAM" id="SignalP"/>
    </source>
</evidence>
<feature type="chain" id="PRO_5025690443" evidence="1">
    <location>
        <begin position="25"/>
        <end position="188"/>
    </location>
</feature>
<evidence type="ECO:0000313" key="3">
    <source>
        <dbReference type="Proteomes" id="UP000800036"/>
    </source>
</evidence>
<keyword evidence="3" id="KW-1185">Reference proteome</keyword>
<dbReference type="AlphaFoldDB" id="A0A6A5V8A1"/>